<dbReference type="RefSeq" id="WP_129687744.1">
    <property type="nucleotide sequence ID" value="NZ_LR214970.1"/>
</dbReference>
<protein>
    <recommendedName>
        <fullName evidence="4">Lipoprotein</fullName>
    </recommendedName>
</protein>
<sequence length="705" mass="82770">MFKKLLFCSTLPLALVCSSCSSLYKVDKKTYVIEVNNQNETFNNLSKVSGVYELRKTHHDTLTGNYLLRYKYKNETKYDYLNNYFYKNGVSAKFLKFGIIDEIHLVDEQNSTHIFNTDEDSQINNVSDFIHPDINRGYKNPIYQIQTNNHISINSSFFNQKLASSKLIRFKVKNNIYWYDKDKKTNILINAKDIEKSIETANLSSQQTNELKAFGIEKMDFKTHENNSYFEIKLNDNFKAELFLDLIINNKIFSAYSDKFNYSEYYLVKNDLKHTLYKSVNNTNDIQSVLIKYNSAGKVDKPTHAKHLLNEYHQGLVSSNLLDDFSDVQQKQLIRDFNSNKGIKLSVVQNFSNNIVNTIMFKDFIDEPDINNVFEIMMYGKNKDKNGQISQFYSQNNIDFRNNITQIINKYTLNFIANKTNYYDNFISPNAIISNAQNTNYLKVIDANDHVSKGQINLTKNIEFYPQDLKKNYYNAESFLNVDKQLKSIHFESISKNIANIIDDFYKENPNIKNKKINFILPLKLESLDTRIIEKLNKIFNEINQNLQVNIVDIDSEIAKKYYNFSNYSTNNTIEYINKLLLTSNNNLINALTNSDVSQYKILNKTKQLLIKFIEQNKIIVNINDKHFFEKMGEFSIKLHNKFSYFEIIKLINEIKLLYSSPYNLSSNIDLDSFKYELIQPWIIKPTREDNLIYFEDIKMEGKNE</sequence>
<reference evidence="2 3" key="1">
    <citation type="submission" date="2019-01" db="EMBL/GenBank/DDBJ databases">
        <authorList>
            <consortium name="Pathogen Informatics"/>
        </authorList>
    </citation>
    <scope>NUCLEOTIDE SEQUENCE [LARGE SCALE GENOMIC DNA]</scope>
    <source>
        <strain evidence="2 3">NCTC10122</strain>
    </source>
</reference>
<dbReference type="Proteomes" id="UP000290942">
    <property type="component" value="Chromosome"/>
</dbReference>
<proteinExistence type="predicted"/>
<name>A0A449A9A3_9BACT</name>
<dbReference type="EMBL" id="LR214970">
    <property type="protein sequence ID" value="VEU60855.1"/>
    <property type="molecule type" value="Genomic_DNA"/>
</dbReference>
<evidence type="ECO:0008006" key="4">
    <source>
        <dbReference type="Google" id="ProtNLM"/>
    </source>
</evidence>
<gene>
    <name evidence="2" type="ORF">NCTC10122_00458</name>
</gene>
<feature type="chain" id="PRO_5019110683" description="Lipoprotein" evidence="1">
    <location>
        <begin position="25"/>
        <end position="705"/>
    </location>
</feature>
<evidence type="ECO:0000313" key="3">
    <source>
        <dbReference type="Proteomes" id="UP000290942"/>
    </source>
</evidence>
<accession>A0A449A9A3</accession>
<dbReference type="NCBIfam" id="NF045850">
    <property type="entry name" value="ABC_Mplas_LP"/>
    <property type="match status" value="2"/>
</dbReference>
<evidence type="ECO:0000256" key="1">
    <source>
        <dbReference type="SAM" id="SignalP"/>
    </source>
</evidence>
<dbReference type="AlphaFoldDB" id="A0A449A9A3"/>
<evidence type="ECO:0000313" key="2">
    <source>
        <dbReference type="EMBL" id="VEU60855.1"/>
    </source>
</evidence>
<organism evidence="2 3">
    <name type="scientific">Mycoplasmopsis bovigenitalium</name>
    <dbReference type="NCBI Taxonomy" id="2112"/>
    <lineage>
        <taxon>Bacteria</taxon>
        <taxon>Bacillati</taxon>
        <taxon>Mycoplasmatota</taxon>
        <taxon>Mycoplasmoidales</taxon>
        <taxon>Metamycoplasmataceae</taxon>
        <taxon>Mycoplasmopsis</taxon>
    </lineage>
</organism>
<keyword evidence="1" id="KW-0732">Signal</keyword>
<feature type="signal peptide" evidence="1">
    <location>
        <begin position="1"/>
        <end position="24"/>
    </location>
</feature>